<dbReference type="RefSeq" id="WP_204944662.1">
    <property type="nucleotide sequence ID" value="NZ_JAFBBP010000001.1"/>
</dbReference>
<protein>
    <submittedName>
        <fullName evidence="1">Uncharacterized protein</fullName>
    </submittedName>
</protein>
<comment type="caution">
    <text evidence="1">The sequence shown here is derived from an EMBL/GenBank/DDBJ whole genome shotgun (WGS) entry which is preliminary data.</text>
</comment>
<accession>A0ABS2M0P7</accession>
<reference evidence="1 2" key="1">
    <citation type="submission" date="2021-01" db="EMBL/GenBank/DDBJ databases">
        <title>Sequencing the genomes of 1000 actinobacteria strains.</title>
        <authorList>
            <person name="Klenk H.-P."/>
        </authorList>
    </citation>
    <scope>NUCLEOTIDE SEQUENCE [LARGE SCALE GENOMIC DNA]</scope>
    <source>
        <strain evidence="1 2">DSM 100204</strain>
    </source>
</reference>
<sequence>MTWRTCLSSRICTPTAGLPGQFRQLQHVRLPGVSCHFRAYIWIEQAAGIDLSLKAIEEALRPRCRAGATVSTPREN</sequence>
<gene>
    <name evidence="1" type="ORF">JOD64_005237</name>
</gene>
<name>A0ABS2M0P7_9ACTN</name>
<evidence type="ECO:0000313" key="2">
    <source>
        <dbReference type="Proteomes" id="UP000764837"/>
    </source>
</evidence>
<keyword evidence="2" id="KW-1185">Reference proteome</keyword>
<proteinExistence type="predicted"/>
<evidence type="ECO:0000313" key="1">
    <source>
        <dbReference type="EMBL" id="MBM7494015.1"/>
    </source>
</evidence>
<dbReference type="Proteomes" id="UP000764837">
    <property type="component" value="Unassembled WGS sequence"/>
</dbReference>
<dbReference type="EMBL" id="JAFBBP010000001">
    <property type="protein sequence ID" value="MBM7494015.1"/>
    <property type="molecule type" value="Genomic_DNA"/>
</dbReference>
<organism evidence="1 2">
    <name type="scientific">Micromonospora luteifusca</name>
    <dbReference type="NCBI Taxonomy" id="709860"/>
    <lineage>
        <taxon>Bacteria</taxon>
        <taxon>Bacillati</taxon>
        <taxon>Actinomycetota</taxon>
        <taxon>Actinomycetes</taxon>
        <taxon>Micromonosporales</taxon>
        <taxon>Micromonosporaceae</taxon>
        <taxon>Micromonospora</taxon>
    </lineage>
</organism>